<comment type="cofactor">
    <cofactor evidence="1">
        <name>heme b</name>
        <dbReference type="ChEBI" id="CHEBI:60344"/>
    </cofactor>
</comment>
<dbReference type="InParanoid" id="A0A7M7REE3"/>
<sequence length="230" mass="24606">MSKLFVPLVLLAEALGLASCILIGLWMGKYLGGFAWDGSSQEFNLHPVLMVTSMVFLYGNATMIYRIFTGVNVPRIAVKATHAGALILATIMMSVGLAAVFQNHNANGIPNMYSLHSWLGIATVSMFLLQLVLGLGIFLLPFASSQLRASYLSSHVFFGIAILSMSAATCLVGIMEKIFFSEIKYSALPAPAIIANAAGMAIVAFVVTVAYILTTDKAASPSNRNYSNLQ</sequence>
<comment type="subcellular location">
    <subcellularLocation>
        <location evidence="2">Membrane</location>
        <topology evidence="2">Multi-pass membrane protein</topology>
    </subcellularLocation>
</comment>
<dbReference type="KEGG" id="spu:584562"/>
<dbReference type="OMA" id="GAGDCEY"/>
<dbReference type="PROSITE" id="PS50939">
    <property type="entry name" value="CYTOCHROME_B561"/>
    <property type="match status" value="1"/>
</dbReference>
<dbReference type="OrthoDB" id="907479at2759"/>
<evidence type="ECO:0000256" key="5">
    <source>
        <dbReference type="ARBA" id="ARBA00022692"/>
    </source>
</evidence>
<evidence type="ECO:0000313" key="13">
    <source>
        <dbReference type="EnsemblMetazoa" id="XP_789514"/>
    </source>
</evidence>
<evidence type="ECO:0000256" key="2">
    <source>
        <dbReference type="ARBA" id="ARBA00004141"/>
    </source>
</evidence>
<dbReference type="Proteomes" id="UP000007110">
    <property type="component" value="Unassembled WGS sequence"/>
</dbReference>
<evidence type="ECO:0000256" key="11">
    <source>
        <dbReference type="SAM" id="Phobius"/>
    </source>
</evidence>
<dbReference type="InterPro" id="IPR043205">
    <property type="entry name" value="CYB561/CYBRD1-like"/>
</dbReference>
<protein>
    <recommendedName>
        <fullName evidence="12">Cytochrome b561 domain-containing protein</fullName>
    </recommendedName>
</protein>
<feature type="transmembrane region" description="Helical" evidence="11">
    <location>
        <begin position="44"/>
        <end position="68"/>
    </location>
</feature>
<keyword evidence="9" id="KW-0408">Iron</keyword>
<feature type="domain" description="Cytochrome b561" evidence="12">
    <location>
        <begin position="11"/>
        <end position="214"/>
    </location>
</feature>
<dbReference type="InterPro" id="IPR006593">
    <property type="entry name" value="Cyt_b561/ferric_Rdtase_TM"/>
</dbReference>
<keyword evidence="5 11" id="KW-0812">Transmembrane</keyword>
<dbReference type="GO" id="GO:0046872">
    <property type="term" value="F:metal ion binding"/>
    <property type="evidence" value="ECO:0007669"/>
    <property type="project" value="UniProtKB-KW"/>
</dbReference>
<evidence type="ECO:0000256" key="4">
    <source>
        <dbReference type="ARBA" id="ARBA00022617"/>
    </source>
</evidence>
<dbReference type="Pfam" id="PF03188">
    <property type="entry name" value="Cytochrom_B561"/>
    <property type="match status" value="1"/>
</dbReference>
<evidence type="ECO:0000256" key="7">
    <source>
        <dbReference type="ARBA" id="ARBA00022982"/>
    </source>
</evidence>
<dbReference type="Gene3D" id="1.20.120.1770">
    <property type="match status" value="1"/>
</dbReference>
<evidence type="ECO:0000256" key="8">
    <source>
        <dbReference type="ARBA" id="ARBA00022989"/>
    </source>
</evidence>
<dbReference type="SMART" id="SM00665">
    <property type="entry name" value="B561"/>
    <property type="match status" value="1"/>
</dbReference>
<proteinExistence type="predicted"/>
<dbReference type="PANTHER" id="PTHR10106">
    <property type="entry name" value="CYTOCHROME B561-RELATED"/>
    <property type="match status" value="1"/>
</dbReference>
<feature type="transmembrane region" description="Helical" evidence="11">
    <location>
        <begin position="192"/>
        <end position="214"/>
    </location>
</feature>
<dbReference type="RefSeq" id="XP_789514.2">
    <property type="nucleotide sequence ID" value="XM_784421.4"/>
</dbReference>
<organism evidence="13 14">
    <name type="scientific">Strongylocentrotus purpuratus</name>
    <name type="common">Purple sea urchin</name>
    <dbReference type="NCBI Taxonomy" id="7668"/>
    <lineage>
        <taxon>Eukaryota</taxon>
        <taxon>Metazoa</taxon>
        <taxon>Echinodermata</taxon>
        <taxon>Eleutherozoa</taxon>
        <taxon>Echinozoa</taxon>
        <taxon>Echinoidea</taxon>
        <taxon>Euechinoidea</taxon>
        <taxon>Echinacea</taxon>
        <taxon>Camarodonta</taxon>
        <taxon>Echinidea</taxon>
        <taxon>Strongylocentrotidae</taxon>
        <taxon>Strongylocentrotus</taxon>
    </lineage>
</organism>
<evidence type="ECO:0000259" key="12">
    <source>
        <dbReference type="PROSITE" id="PS50939"/>
    </source>
</evidence>
<reference evidence="13" key="2">
    <citation type="submission" date="2021-01" db="UniProtKB">
        <authorList>
            <consortium name="EnsemblMetazoa"/>
        </authorList>
    </citation>
    <scope>IDENTIFICATION</scope>
</reference>
<keyword evidence="6" id="KW-0479">Metal-binding</keyword>
<reference evidence="14" key="1">
    <citation type="submission" date="2015-02" db="EMBL/GenBank/DDBJ databases">
        <title>Genome sequencing for Strongylocentrotus purpuratus.</title>
        <authorList>
            <person name="Murali S."/>
            <person name="Liu Y."/>
            <person name="Vee V."/>
            <person name="English A."/>
            <person name="Wang M."/>
            <person name="Skinner E."/>
            <person name="Han Y."/>
            <person name="Muzny D.M."/>
            <person name="Worley K.C."/>
            <person name="Gibbs R.A."/>
        </authorList>
    </citation>
    <scope>NUCLEOTIDE SEQUENCE</scope>
</reference>
<evidence type="ECO:0000313" key="14">
    <source>
        <dbReference type="Proteomes" id="UP000007110"/>
    </source>
</evidence>
<evidence type="ECO:0000256" key="3">
    <source>
        <dbReference type="ARBA" id="ARBA00022448"/>
    </source>
</evidence>
<keyword evidence="4" id="KW-0349">Heme</keyword>
<dbReference type="GeneID" id="584562"/>
<keyword evidence="7" id="KW-0249">Electron transport</keyword>
<dbReference type="EnsemblMetazoa" id="XM_784421">
    <property type="protein sequence ID" value="XP_789514"/>
    <property type="gene ID" value="LOC584562"/>
</dbReference>
<keyword evidence="14" id="KW-1185">Reference proteome</keyword>
<dbReference type="GO" id="GO:0016491">
    <property type="term" value="F:oxidoreductase activity"/>
    <property type="evidence" value="ECO:0000318"/>
    <property type="project" value="GO_Central"/>
</dbReference>
<dbReference type="CTD" id="220002"/>
<accession>A0A7M7REE3</accession>
<name>A0A7M7REE3_STRPU</name>
<feature type="transmembrane region" description="Helical" evidence="11">
    <location>
        <begin position="80"/>
        <end position="101"/>
    </location>
</feature>
<feature type="transmembrane region" description="Helical" evidence="11">
    <location>
        <begin position="121"/>
        <end position="144"/>
    </location>
</feature>
<evidence type="ECO:0000256" key="9">
    <source>
        <dbReference type="ARBA" id="ARBA00023004"/>
    </source>
</evidence>
<keyword evidence="8 11" id="KW-1133">Transmembrane helix</keyword>
<keyword evidence="10 11" id="KW-0472">Membrane</keyword>
<feature type="transmembrane region" description="Helical" evidence="11">
    <location>
        <begin position="156"/>
        <end position="180"/>
    </location>
</feature>
<dbReference type="AlphaFoldDB" id="A0A7M7REE3"/>
<evidence type="ECO:0000256" key="10">
    <source>
        <dbReference type="ARBA" id="ARBA00023136"/>
    </source>
</evidence>
<dbReference type="FunFam" id="1.20.120.1770:FF:000001">
    <property type="entry name" value="Cytochrome b reductase 1"/>
    <property type="match status" value="1"/>
</dbReference>
<dbReference type="GO" id="GO:0016020">
    <property type="term" value="C:membrane"/>
    <property type="evidence" value="ECO:0007669"/>
    <property type="project" value="UniProtKB-SubCell"/>
</dbReference>
<evidence type="ECO:0000256" key="1">
    <source>
        <dbReference type="ARBA" id="ARBA00001970"/>
    </source>
</evidence>
<evidence type="ECO:0000256" key="6">
    <source>
        <dbReference type="ARBA" id="ARBA00022723"/>
    </source>
</evidence>
<keyword evidence="3" id="KW-0813">Transport</keyword>
<dbReference type="PANTHER" id="PTHR10106:SF0">
    <property type="entry name" value="LD36721P"/>
    <property type="match status" value="1"/>
</dbReference>